<dbReference type="Proteomes" id="UP000541636">
    <property type="component" value="Unassembled WGS sequence"/>
</dbReference>
<dbReference type="InterPro" id="IPR036249">
    <property type="entry name" value="Thioredoxin-like_sf"/>
</dbReference>
<evidence type="ECO:0000313" key="3">
    <source>
        <dbReference type="Proteomes" id="UP000541636"/>
    </source>
</evidence>
<protein>
    <submittedName>
        <fullName evidence="2">Thioredoxin fold domain-containing protein</fullName>
    </submittedName>
</protein>
<feature type="chain" id="PRO_5033000648" evidence="1">
    <location>
        <begin position="28"/>
        <end position="236"/>
    </location>
</feature>
<sequence length="236" mass="26217">MKKFVRRMVWCVLASGLLAACSSPHEAAPKASASGGAHAGTAVVDSPAAQVDWTQMQAFWTRSMQRTGIDTGPADSDKRMLVYFDPNCPVCARQWRVLEPYLDRVRIHWVPVAYINPMSTKRAAAILAASNPVDALETNERRYDFKRDEGGLPVPRNVPAWAIEKVEANTRESMHAKDLVATPILGFELYPGKRYYRIMGLMDADAIQRAVDELGHTMDPWHHAATGSRSTAARRP</sequence>
<dbReference type="AlphaFoldDB" id="A0A846ZKQ7"/>
<name>A0A846ZKQ7_9GAMM</name>
<dbReference type="EMBL" id="JAAZQD010000002">
    <property type="protein sequence ID" value="NKZ38596.1"/>
    <property type="molecule type" value="Genomic_DNA"/>
</dbReference>
<feature type="signal peptide" evidence="1">
    <location>
        <begin position="1"/>
        <end position="27"/>
    </location>
</feature>
<dbReference type="Gene3D" id="3.40.30.10">
    <property type="entry name" value="Glutaredoxin"/>
    <property type="match status" value="1"/>
</dbReference>
<evidence type="ECO:0000256" key="1">
    <source>
        <dbReference type="SAM" id="SignalP"/>
    </source>
</evidence>
<gene>
    <name evidence="2" type="ORF">HF690_06445</name>
</gene>
<reference evidence="2 3" key="1">
    <citation type="journal article" date="2017" name="Int. J. Syst. Evol. Microbiol.">
        <title>Oleiagrimonas citrea sp. nov., a marine bacterium isolated from tidal flat sediment and emended description of the genus Oleiagrimonas Fang et al. 2015 and Oleiagrimonas soli.</title>
        <authorList>
            <person name="Yang S.H."/>
            <person name="Seo H.S."/>
            <person name="Seong C.N."/>
            <person name="Kwon K.K."/>
        </authorList>
    </citation>
    <scope>NUCLEOTIDE SEQUENCE [LARGE SCALE GENOMIC DNA]</scope>
    <source>
        <strain evidence="2 3">MEBiC09124</strain>
    </source>
</reference>
<keyword evidence="1" id="KW-0732">Signal</keyword>
<proteinExistence type="predicted"/>
<organism evidence="2 3">
    <name type="scientific">Oleiagrimonas citrea</name>
    <dbReference type="NCBI Taxonomy" id="1665687"/>
    <lineage>
        <taxon>Bacteria</taxon>
        <taxon>Pseudomonadati</taxon>
        <taxon>Pseudomonadota</taxon>
        <taxon>Gammaproteobacteria</taxon>
        <taxon>Lysobacterales</taxon>
        <taxon>Rhodanobacteraceae</taxon>
        <taxon>Oleiagrimonas</taxon>
    </lineage>
</organism>
<dbReference type="SUPFAM" id="SSF52833">
    <property type="entry name" value="Thioredoxin-like"/>
    <property type="match status" value="1"/>
</dbReference>
<dbReference type="PROSITE" id="PS51257">
    <property type="entry name" value="PROKAR_LIPOPROTEIN"/>
    <property type="match status" value="1"/>
</dbReference>
<keyword evidence="3" id="KW-1185">Reference proteome</keyword>
<evidence type="ECO:0000313" key="2">
    <source>
        <dbReference type="EMBL" id="NKZ38596.1"/>
    </source>
</evidence>
<accession>A0A846ZKQ7</accession>
<comment type="caution">
    <text evidence="2">The sequence shown here is derived from an EMBL/GenBank/DDBJ whole genome shotgun (WGS) entry which is preliminary data.</text>
</comment>
<dbReference type="RefSeq" id="WP_168608860.1">
    <property type="nucleotide sequence ID" value="NZ_JAAZQD010000002.1"/>
</dbReference>